<dbReference type="GO" id="GO:0005615">
    <property type="term" value="C:extracellular space"/>
    <property type="evidence" value="ECO:0007669"/>
    <property type="project" value="InterPro"/>
</dbReference>
<evidence type="ECO:0000256" key="2">
    <source>
        <dbReference type="ARBA" id="ARBA00022966"/>
    </source>
</evidence>
<dbReference type="InterPro" id="IPR047565">
    <property type="entry name" value="Alpha-macroglob_thiol-ester_cl"/>
</dbReference>
<evidence type="ECO:0000259" key="4">
    <source>
        <dbReference type="Pfam" id="PF00207"/>
    </source>
</evidence>
<feature type="non-terminal residue" evidence="6">
    <location>
        <position position="1"/>
    </location>
</feature>
<evidence type="ECO:0000313" key="6">
    <source>
        <dbReference type="EMBL" id="CAG5136700.1"/>
    </source>
</evidence>
<protein>
    <submittedName>
        <fullName evidence="6">Uncharacterized protein</fullName>
    </submittedName>
</protein>
<evidence type="ECO:0000256" key="3">
    <source>
        <dbReference type="ARBA" id="ARBA00023157"/>
    </source>
</evidence>
<reference evidence="6" key="1">
    <citation type="submission" date="2021-04" db="EMBL/GenBank/DDBJ databases">
        <authorList>
            <consortium name="Molecular Ecology Group"/>
        </authorList>
    </citation>
    <scope>NUCLEOTIDE SEQUENCE</scope>
</reference>
<evidence type="ECO:0000259" key="5">
    <source>
        <dbReference type="Pfam" id="PF07678"/>
    </source>
</evidence>
<dbReference type="InterPro" id="IPR001599">
    <property type="entry name" value="Macroglobln_a2"/>
</dbReference>
<sequence>LKVFQSFFVSFSLPPVIVRGEQLVLGAVVSNYLDIDLEEVVVTLKGNIGFKSVKPSSSGLEVLESGDQVKRIKVKSQELGVVYFAILVTGLGNIPIEIAAQSPGAADAIRRILVVKPEGALVSFNNPFFISLSGQNRFNESIEFPLPPSVVNGSDRASIKTTGDLIGSSSSSVTELIGLPTGCGEQSLGRTAPNVYIAFYLLAIGQFFGRQKAELIEFLEAGYQRQLIYQRFDGSFSAFGNSDESGSTWLTANVITVFVQASEIIFVDPFVLIRATDWLVERQNKDGSFNEFGKLLDSSIQGSGTGPLLTATVLQALIRVQPLATTNCYRATRWANATANAIRNLESLVDSDSINDQLSLASVSYSLALANSSSSAEKAFAKLLTYARKE</sequence>
<dbReference type="Proteomes" id="UP000678393">
    <property type="component" value="Unassembled WGS sequence"/>
</dbReference>
<dbReference type="Gene3D" id="1.50.10.20">
    <property type="match status" value="1"/>
</dbReference>
<feature type="domain" description="Alpha-2-macroglobulin" evidence="4">
    <location>
        <begin position="1"/>
        <end position="41"/>
    </location>
</feature>
<dbReference type="OrthoDB" id="9998011at2759"/>
<dbReference type="SUPFAM" id="SSF48239">
    <property type="entry name" value="Terpenoid cyclases/Protein prenyltransferases"/>
    <property type="match status" value="1"/>
</dbReference>
<dbReference type="InterPro" id="IPR050473">
    <property type="entry name" value="A2M/Complement_sys"/>
</dbReference>
<dbReference type="PANTHER" id="PTHR11412:SF136">
    <property type="entry name" value="CD109 ANTIGEN"/>
    <property type="match status" value="1"/>
</dbReference>
<dbReference type="Gene3D" id="2.60.40.10">
    <property type="entry name" value="Immunoglobulins"/>
    <property type="match status" value="1"/>
</dbReference>
<dbReference type="Pfam" id="PF07678">
    <property type="entry name" value="TED_complement"/>
    <property type="match status" value="1"/>
</dbReference>
<dbReference type="InterPro" id="IPR013783">
    <property type="entry name" value="Ig-like_fold"/>
</dbReference>
<feature type="domain" description="Alpha-macroglobulin-like TED" evidence="5">
    <location>
        <begin position="161"/>
        <end position="389"/>
    </location>
</feature>
<accession>A0A8S4A7V4</accession>
<dbReference type="PANTHER" id="PTHR11412">
    <property type="entry name" value="MACROGLOBULIN / COMPLEMENT"/>
    <property type="match status" value="1"/>
</dbReference>
<keyword evidence="2" id="KW-0882">Thioester bond</keyword>
<dbReference type="InterPro" id="IPR008930">
    <property type="entry name" value="Terpenoid_cyclase/PrenylTrfase"/>
</dbReference>
<dbReference type="AlphaFoldDB" id="A0A8S4A7V4"/>
<comment type="caution">
    <text evidence="6">The sequence shown here is derived from an EMBL/GenBank/DDBJ whole genome shotgun (WGS) entry which is preliminary data.</text>
</comment>
<organism evidence="6 7">
    <name type="scientific">Candidula unifasciata</name>
    <dbReference type="NCBI Taxonomy" id="100452"/>
    <lineage>
        <taxon>Eukaryota</taxon>
        <taxon>Metazoa</taxon>
        <taxon>Spiralia</taxon>
        <taxon>Lophotrochozoa</taxon>
        <taxon>Mollusca</taxon>
        <taxon>Gastropoda</taxon>
        <taxon>Heterobranchia</taxon>
        <taxon>Euthyneura</taxon>
        <taxon>Panpulmonata</taxon>
        <taxon>Eupulmonata</taxon>
        <taxon>Stylommatophora</taxon>
        <taxon>Helicina</taxon>
        <taxon>Helicoidea</taxon>
        <taxon>Geomitridae</taxon>
        <taxon>Candidula</taxon>
    </lineage>
</organism>
<dbReference type="Pfam" id="PF00207">
    <property type="entry name" value="A2M"/>
    <property type="match status" value="1"/>
</dbReference>
<keyword evidence="3" id="KW-1015">Disulfide bond</keyword>
<feature type="non-terminal residue" evidence="6">
    <location>
        <position position="390"/>
    </location>
</feature>
<dbReference type="PROSITE" id="PS00477">
    <property type="entry name" value="ALPHA_2_MACROGLOBULIN"/>
    <property type="match status" value="1"/>
</dbReference>
<keyword evidence="1" id="KW-0732">Signal</keyword>
<dbReference type="EMBL" id="CAJHNH020008560">
    <property type="protein sequence ID" value="CAG5136700.1"/>
    <property type="molecule type" value="Genomic_DNA"/>
</dbReference>
<keyword evidence="7" id="KW-1185">Reference proteome</keyword>
<dbReference type="GO" id="GO:0004866">
    <property type="term" value="F:endopeptidase inhibitor activity"/>
    <property type="evidence" value="ECO:0007669"/>
    <property type="project" value="InterPro"/>
</dbReference>
<evidence type="ECO:0000313" key="7">
    <source>
        <dbReference type="Proteomes" id="UP000678393"/>
    </source>
</evidence>
<proteinExistence type="predicted"/>
<gene>
    <name evidence="6" type="ORF">CUNI_LOCUS22258</name>
</gene>
<dbReference type="SMART" id="SM01419">
    <property type="entry name" value="Thiol-ester_cl"/>
    <property type="match status" value="1"/>
</dbReference>
<evidence type="ECO:0000256" key="1">
    <source>
        <dbReference type="ARBA" id="ARBA00022729"/>
    </source>
</evidence>
<name>A0A8S4A7V4_9EUPU</name>
<dbReference type="InterPro" id="IPR019742">
    <property type="entry name" value="MacrogloblnA2_CS"/>
</dbReference>
<dbReference type="InterPro" id="IPR011626">
    <property type="entry name" value="Alpha-macroglobulin_TED"/>
</dbReference>